<reference evidence="2" key="1">
    <citation type="journal article" date="2021" name="Open Biol.">
        <title>Shared evolutionary footprints suggest mitochondrial oxidative damage underlies multiple complex I losses in fungi.</title>
        <authorList>
            <person name="Schikora-Tamarit M.A."/>
            <person name="Marcet-Houben M."/>
            <person name="Nosek J."/>
            <person name="Gabaldon T."/>
        </authorList>
    </citation>
    <scope>NUCLEOTIDE SEQUENCE</scope>
    <source>
        <strain evidence="2">CBS2887</strain>
    </source>
</reference>
<feature type="region of interest" description="Disordered" evidence="1">
    <location>
        <begin position="27"/>
        <end position="71"/>
    </location>
</feature>
<keyword evidence="3" id="KW-1185">Reference proteome</keyword>
<feature type="compositionally biased region" description="Acidic residues" evidence="1">
    <location>
        <begin position="219"/>
        <end position="231"/>
    </location>
</feature>
<feature type="region of interest" description="Disordered" evidence="1">
    <location>
        <begin position="219"/>
        <end position="240"/>
    </location>
</feature>
<feature type="compositionally biased region" description="Low complexity" evidence="1">
    <location>
        <begin position="51"/>
        <end position="65"/>
    </location>
</feature>
<sequence>MSLFEINGAFQDQIPINNAINDQEGDAENLRQPQDEGNSETASSTLIFNGSPTTSTTVRTSPVESGDGNRWSPKMELALAKAMLTYKEYRLPLSNMISSRGRNLVIAKLIQECPPHEHHRLGSRNDVQWSTTRSVFDLISNRPDSTASVNRTRLKLSDKATRTKEILNRFHFNGSDLAKARKLFKVSRVLYISVLRQFYEYSGSDDGQALIQGANEVNEDNETNESVEPDESDPHPHNQLPIEDERSFLEQQLSQASLIEQERERGPTSGERMWTGSATTDNRDMALKFQILVHSFLVRGYIDRVTYFQIRKFALKDPLTLIYLTDDKHSTEQEKISHINALAELYGPEFTDI</sequence>
<evidence type="ECO:0000256" key="1">
    <source>
        <dbReference type="SAM" id="MobiDB-lite"/>
    </source>
</evidence>
<accession>A0A9P8Q044</accession>
<organism evidence="2 3">
    <name type="scientific">Wickerhamomyces pijperi</name>
    <name type="common">Yeast</name>
    <name type="synonym">Pichia pijperi</name>
    <dbReference type="NCBI Taxonomy" id="599730"/>
    <lineage>
        <taxon>Eukaryota</taxon>
        <taxon>Fungi</taxon>
        <taxon>Dikarya</taxon>
        <taxon>Ascomycota</taxon>
        <taxon>Saccharomycotina</taxon>
        <taxon>Saccharomycetes</taxon>
        <taxon>Phaffomycetales</taxon>
        <taxon>Wickerhamomycetaceae</taxon>
        <taxon>Wickerhamomyces</taxon>
    </lineage>
</organism>
<evidence type="ECO:0000313" key="3">
    <source>
        <dbReference type="Proteomes" id="UP000774326"/>
    </source>
</evidence>
<name>A0A9P8Q044_WICPI</name>
<protein>
    <submittedName>
        <fullName evidence="2">Uncharacterized protein</fullName>
    </submittedName>
</protein>
<comment type="caution">
    <text evidence="2">The sequence shown here is derived from an EMBL/GenBank/DDBJ whole genome shotgun (WGS) entry which is preliminary data.</text>
</comment>
<evidence type="ECO:0000313" key="2">
    <source>
        <dbReference type="EMBL" id="KAH3681382.1"/>
    </source>
</evidence>
<dbReference type="EMBL" id="JAEUBG010004437">
    <property type="protein sequence ID" value="KAH3681382.1"/>
    <property type="molecule type" value="Genomic_DNA"/>
</dbReference>
<dbReference type="AlphaFoldDB" id="A0A9P8Q044"/>
<gene>
    <name evidence="2" type="ORF">WICPIJ_007651</name>
</gene>
<dbReference type="Proteomes" id="UP000774326">
    <property type="component" value="Unassembled WGS sequence"/>
</dbReference>
<reference evidence="2" key="2">
    <citation type="submission" date="2021-01" db="EMBL/GenBank/DDBJ databases">
        <authorList>
            <person name="Schikora-Tamarit M.A."/>
        </authorList>
    </citation>
    <scope>NUCLEOTIDE SEQUENCE</scope>
    <source>
        <strain evidence="2">CBS2887</strain>
    </source>
</reference>
<feature type="compositionally biased region" description="Polar residues" evidence="1">
    <location>
        <begin position="31"/>
        <end position="50"/>
    </location>
</feature>
<proteinExistence type="predicted"/>